<dbReference type="InterPro" id="IPR008146">
    <property type="entry name" value="Gln_synth_cat_dom"/>
</dbReference>
<evidence type="ECO:0000256" key="5">
    <source>
        <dbReference type="PROSITE-ProRule" id="PRU01331"/>
    </source>
</evidence>
<dbReference type="PANTHER" id="PTHR43785:SF12">
    <property type="entry name" value="TYPE-1 GLUTAMINE SYNTHETASE 2"/>
    <property type="match status" value="1"/>
</dbReference>
<dbReference type="AlphaFoldDB" id="A0A6J4SKC7"/>
<dbReference type="EC" id="6.3.1.2" evidence="8"/>
<evidence type="ECO:0000256" key="2">
    <source>
        <dbReference type="ARBA" id="ARBA00009897"/>
    </source>
</evidence>
<evidence type="ECO:0000256" key="6">
    <source>
        <dbReference type="RuleBase" id="RU000384"/>
    </source>
</evidence>
<name>A0A6J4SKC7_9ACTN</name>
<reference evidence="8" key="1">
    <citation type="submission" date="2020-02" db="EMBL/GenBank/DDBJ databases">
        <authorList>
            <person name="Meier V. D."/>
        </authorList>
    </citation>
    <scope>NUCLEOTIDE SEQUENCE</scope>
    <source>
        <strain evidence="8">AVDCRST_MAG45</strain>
    </source>
</reference>
<evidence type="ECO:0000256" key="3">
    <source>
        <dbReference type="ARBA" id="ARBA00022598"/>
    </source>
</evidence>
<dbReference type="GO" id="GO:0006542">
    <property type="term" value="P:glutamine biosynthetic process"/>
    <property type="evidence" value="ECO:0007669"/>
    <property type="project" value="TreeGrafter"/>
</dbReference>
<dbReference type="SUPFAM" id="SSF55931">
    <property type="entry name" value="Glutamine synthetase/guanido kinase"/>
    <property type="match status" value="1"/>
</dbReference>
<dbReference type="InterPro" id="IPR027303">
    <property type="entry name" value="Gln_synth_gly_rich_site"/>
</dbReference>
<evidence type="ECO:0000313" key="8">
    <source>
        <dbReference type="EMBL" id="CAA9494592.1"/>
    </source>
</evidence>
<keyword evidence="3 8" id="KW-0436">Ligase</keyword>
<comment type="cofactor">
    <cofactor evidence="1">
        <name>Mg(2+)</name>
        <dbReference type="ChEBI" id="CHEBI:18420"/>
    </cofactor>
</comment>
<gene>
    <name evidence="8" type="ORF">AVDCRST_MAG45-934</name>
</gene>
<organism evidence="8">
    <name type="scientific">uncultured Solirubrobacterales bacterium</name>
    <dbReference type="NCBI Taxonomy" id="768556"/>
    <lineage>
        <taxon>Bacteria</taxon>
        <taxon>Bacillati</taxon>
        <taxon>Actinomycetota</taxon>
        <taxon>Thermoleophilia</taxon>
        <taxon>Solirubrobacterales</taxon>
        <taxon>environmental samples</taxon>
    </lineage>
</organism>
<dbReference type="Gene3D" id="3.30.590.10">
    <property type="entry name" value="Glutamine synthetase/guanido kinase, catalytic domain"/>
    <property type="match status" value="1"/>
</dbReference>
<feature type="domain" description="GS catalytic" evidence="7">
    <location>
        <begin position="1"/>
        <end position="318"/>
    </location>
</feature>
<sequence length="318" mass="36673">GPELEFFYFRSARPESGQPEVLDEGGYFDLTTLDAGSDVRRETTLALEQLGIHVEYTHHEVGPSQHEIDMRYAPALKMADDCMTYRITVKEYAMKYGWHATFMPKPLFGENGSGMHTHQSLFRGERNAFYDADDQYFLSDVGKAFIAGQLRHAREISSIFAQWVNSYKRLVPGYEAPVYCAWSRRNRSALVRVPLYHPGKEQATRMELRCPDPACNPYLTFAALLQAGLEGIEQGYELPEPMEKNLYHLSPDERKRLGIAQLPETLGEAIELTAESELALRTLGEHMFNRFVEIKRKEWDDYRVQVTQWELDRYMAVL</sequence>
<dbReference type="SMART" id="SM01230">
    <property type="entry name" value="Gln-synt_C"/>
    <property type="match status" value="1"/>
</dbReference>
<dbReference type="PROSITE" id="PS51987">
    <property type="entry name" value="GS_CATALYTIC"/>
    <property type="match status" value="1"/>
</dbReference>
<comment type="similarity">
    <text evidence="2 5 6">Belongs to the glutamine synthetase family.</text>
</comment>
<proteinExistence type="inferred from homology"/>
<dbReference type="Pfam" id="PF00120">
    <property type="entry name" value="Gln-synt_C"/>
    <property type="match status" value="1"/>
</dbReference>
<dbReference type="GO" id="GO:0004356">
    <property type="term" value="F:glutamine synthetase activity"/>
    <property type="evidence" value="ECO:0007669"/>
    <property type="project" value="UniProtKB-EC"/>
</dbReference>
<evidence type="ECO:0000256" key="1">
    <source>
        <dbReference type="ARBA" id="ARBA00001946"/>
    </source>
</evidence>
<evidence type="ECO:0000256" key="4">
    <source>
        <dbReference type="ARBA" id="ARBA00022842"/>
    </source>
</evidence>
<dbReference type="PANTHER" id="PTHR43785">
    <property type="entry name" value="GAMMA-GLUTAMYLPUTRESCINE SYNTHETASE"/>
    <property type="match status" value="1"/>
</dbReference>
<evidence type="ECO:0000259" key="7">
    <source>
        <dbReference type="PROSITE" id="PS51987"/>
    </source>
</evidence>
<feature type="non-terminal residue" evidence="8">
    <location>
        <position position="1"/>
    </location>
</feature>
<dbReference type="PROSITE" id="PS00181">
    <property type="entry name" value="GLNA_ATP"/>
    <property type="match status" value="1"/>
</dbReference>
<dbReference type="InterPro" id="IPR014746">
    <property type="entry name" value="Gln_synth/guanido_kin_cat_dom"/>
</dbReference>
<dbReference type="EMBL" id="CADCVU010000082">
    <property type="protein sequence ID" value="CAA9494592.1"/>
    <property type="molecule type" value="Genomic_DNA"/>
</dbReference>
<keyword evidence="4" id="KW-0460">Magnesium</keyword>
<accession>A0A6J4SKC7</accession>
<protein>
    <submittedName>
        <fullName evidence="8">Glutamine synthetase type I</fullName>
        <ecNumber evidence="8">6.3.1.2</ecNumber>
    </submittedName>
</protein>